<accession>A0AAD5K816</accession>
<organism evidence="2 3">
    <name type="scientific">Phascolomyces articulosus</name>
    <dbReference type="NCBI Taxonomy" id="60185"/>
    <lineage>
        <taxon>Eukaryota</taxon>
        <taxon>Fungi</taxon>
        <taxon>Fungi incertae sedis</taxon>
        <taxon>Mucoromycota</taxon>
        <taxon>Mucoromycotina</taxon>
        <taxon>Mucoromycetes</taxon>
        <taxon>Mucorales</taxon>
        <taxon>Lichtheimiaceae</taxon>
        <taxon>Phascolomyces</taxon>
    </lineage>
</organism>
<reference evidence="2" key="2">
    <citation type="submission" date="2023-02" db="EMBL/GenBank/DDBJ databases">
        <authorList>
            <consortium name="DOE Joint Genome Institute"/>
            <person name="Mondo S.J."/>
            <person name="Chang Y."/>
            <person name="Wang Y."/>
            <person name="Ahrendt S."/>
            <person name="Andreopoulos W."/>
            <person name="Barry K."/>
            <person name="Beard J."/>
            <person name="Benny G.L."/>
            <person name="Blankenship S."/>
            <person name="Bonito G."/>
            <person name="Cuomo C."/>
            <person name="Desiro A."/>
            <person name="Gervers K.A."/>
            <person name="Hundley H."/>
            <person name="Kuo A."/>
            <person name="LaButti K."/>
            <person name="Lang B.F."/>
            <person name="Lipzen A."/>
            <person name="O'Donnell K."/>
            <person name="Pangilinan J."/>
            <person name="Reynolds N."/>
            <person name="Sandor L."/>
            <person name="Smith M.W."/>
            <person name="Tsang A."/>
            <person name="Grigoriev I.V."/>
            <person name="Stajich J.E."/>
            <person name="Spatafora J.W."/>
        </authorList>
    </citation>
    <scope>NUCLEOTIDE SEQUENCE</scope>
    <source>
        <strain evidence="2">RSA 2281</strain>
    </source>
</reference>
<dbReference type="EMBL" id="JAIXMP010000023">
    <property type="protein sequence ID" value="KAI9255187.1"/>
    <property type="molecule type" value="Genomic_DNA"/>
</dbReference>
<evidence type="ECO:0000313" key="3">
    <source>
        <dbReference type="Proteomes" id="UP001209540"/>
    </source>
</evidence>
<keyword evidence="1" id="KW-0732">Signal</keyword>
<sequence>MLIGPLFLLLFLSSETDQVLFFVCNFFHNTSLLFSPLIPLLPTLLYHAEKRIAQNIVQSCTFNPNNRYFTFTNAMVINKYNNVKYFEKQLDVHGQAYFK</sequence>
<reference evidence="2" key="1">
    <citation type="journal article" date="2022" name="IScience">
        <title>Evolution of zygomycete secretomes and the origins of terrestrial fungal ecologies.</title>
        <authorList>
            <person name="Chang Y."/>
            <person name="Wang Y."/>
            <person name="Mondo S."/>
            <person name="Ahrendt S."/>
            <person name="Andreopoulos W."/>
            <person name="Barry K."/>
            <person name="Beard J."/>
            <person name="Benny G.L."/>
            <person name="Blankenship S."/>
            <person name="Bonito G."/>
            <person name="Cuomo C."/>
            <person name="Desiro A."/>
            <person name="Gervers K.A."/>
            <person name="Hundley H."/>
            <person name="Kuo A."/>
            <person name="LaButti K."/>
            <person name="Lang B.F."/>
            <person name="Lipzen A."/>
            <person name="O'Donnell K."/>
            <person name="Pangilinan J."/>
            <person name="Reynolds N."/>
            <person name="Sandor L."/>
            <person name="Smith M.E."/>
            <person name="Tsang A."/>
            <person name="Grigoriev I.V."/>
            <person name="Stajich J.E."/>
            <person name="Spatafora J.W."/>
        </authorList>
    </citation>
    <scope>NUCLEOTIDE SEQUENCE</scope>
    <source>
        <strain evidence="2">RSA 2281</strain>
    </source>
</reference>
<name>A0AAD5K816_9FUNG</name>
<gene>
    <name evidence="2" type="ORF">BDA99DRAFT_518125</name>
</gene>
<protein>
    <recommendedName>
        <fullName evidence="4">Secreted protein</fullName>
    </recommendedName>
</protein>
<feature type="chain" id="PRO_5042106925" description="Secreted protein" evidence="1">
    <location>
        <begin position="17"/>
        <end position="99"/>
    </location>
</feature>
<evidence type="ECO:0000313" key="2">
    <source>
        <dbReference type="EMBL" id="KAI9255187.1"/>
    </source>
</evidence>
<evidence type="ECO:0000256" key="1">
    <source>
        <dbReference type="SAM" id="SignalP"/>
    </source>
</evidence>
<dbReference type="AlphaFoldDB" id="A0AAD5K816"/>
<keyword evidence="3" id="KW-1185">Reference proteome</keyword>
<evidence type="ECO:0008006" key="4">
    <source>
        <dbReference type="Google" id="ProtNLM"/>
    </source>
</evidence>
<proteinExistence type="predicted"/>
<feature type="signal peptide" evidence="1">
    <location>
        <begin position="1"/>
        <end position="16"/>
    </location>
</feature>
<comment type="caution">
    <text evidence="2">The sequence shown here is derived from an EMBL/GenBank/DDBJ whole genome shotgun (WGS) entry which is preliminary data.</text>
</comment>
<dbReference type="Proteomes" id="UP001209540">
    <property type="component" value="Unassembled WGS sequence"/>
</dbReference>